<dbReference type="Proteomes" id="UP000028547">
    <property type="component" value="Unassembled WGS sequence"/>
</dbReference>
<keyword evidence="6 7" id="KW-0460">Magnesium</keyword>
<dbReference type="SUPFAM" id="SSF56784">
    <property type="entry name" value="HAD-like"/>
    <property type="match status" value="1"/>
</dbReference>
<organism evidence="8 9">
    <name type="scientific">Archangium violaceum Cb vi76</name>
    <dbReference type="NCBI Taxonomy" id="1406225"/>
    <lineage>
        <taxon>Bacteria</taxon>
        <taxon>Pseudomonadati</taxon>
        <taxon>Myxococcota</taxon>
        <taxon>Myxococcia</taxon>
        <taxon>Myxococcales</taxon>
        <taxon>Cystobacterineae</taxon>
        <taxon>Archangiaceae</taxon>
        <taxon>Archangium</taxon>
    </lineage>
</organism>
<dbReference type="EMBL" id="JPMI01000410">
    <property type="protein sequence ID" value="KFA86960.1"/>
    <property type="molecule type" value="Genomic_DNA"/>
</dbReference>
<dbReference type="GO" id="GO:0016788">
    <property type="term" value="F:hydrolase activity, acting on ester bonds"/>
    <property type="evidence" value="ECO:0007669"/>
    <property type="project" value="InterPro"/>
</dbReference>
<dbReference type="InterPro" id="IPR050793">
    <property type="entry name" value="CMP-NeuNAc_synthase"/>
</dbReference>
<dbReference type="GO" id="GO:0008781">
    <property type="term" value="F:N-acylneuraminate cytidylyltransferase activity"/>
    <property type="evidence" value="ECO:0007669"/>
    <property type="project" value="TreeGrafter"/>
</dbReference>
<feature type="binding site" evidence="7">
    <location>
        <position position="26"/>
    </location>
    <ligand>
        <name>Mg(2+)</name>
        <dbReference type="ChEBI" id="CHEBI:18420"/>
    </ligand>
</feature>
<evidence type="ECO:0000256" key="3">
    <source>
        <dbReference type="ARBA" id="ARBA00011881"/>
    </source>
</evidence>
<keyword evidence="5" id="KW-0378">Hydrolase</keyword>
<feature type="binding site" evidence="7">
    <location>
        <position position="119"/>
    </location>
    <ligand>
        <name>Mg(2+)</name>
        <dbReference type="ChEBI" id="CHEBI:18420"/>
    </ligand>
</feature>
<evidence type="ECO:0000256" key="2">
    <source>
        <dbReference type="ARBA" id="ARBA00005893"/>
    </source>
</evidence>
<evidence type="ECO:0000256" key="1">
    <source>
        <dbReference type="ARBA" id="ARBA00001946"/>
    </source>
</evidence>
<dbReference type="GO" id="GO:0046872">
    <property type="term" value="F:metal ion binding"/>
    <property type="evidence" value="ECO:0007669"/>
    <property type="project" value="UniProtKB-KW"/>
</dbReference>
<dbReference type="InterPro" id="IPR036412">
    <property type="entry name" value="HAD-like_sf"/>
</dbReference>
<dbReference type="PIRSF" id="PIRSF006118">
    <property type="entry name" value="KDO8-P_Ptase"/>
    <property type="match status" value="1"/>
</dbReference>
<keyword evidence="4 7" id="KW-0479">Metal-binding</keyword>
<evidence type="ECO:0000313" key="9">
    <source>
        <dbReference type="Proteomes" id="UP000028547"/>
    </source>
</evidence>
<feature type="binding site" evidence="7">
    <location>
        <position position="28"/>
    </location>
    <ligand>
        <name>substrate</name>
    </ligand>
</feature>
<dbReference type="SFLD" id="SFLDG01138">
    <property type="entry name" value="C1.6.2:_Deoxy-d-mannose-octulo"/>
    <property type="match status" value="1"/>
</dbReference>
<dbReference type="PANTHER" id="PTHR21485:SF3">
    <property type="entry name" value="N-ACYLNEURAMINATE CYTIDYLYLTRANSFERASE"/>
    <property type="match status" value="1"/>
</dbReference>
<dbReference type="InterPro" id="IPR010023">
    <property type="entry name" value="KdsC_fam"/>
</dbReference>
<evidence type="ECO:0000256" key="7">
    <source>
        <dbReference type="PIRSR" id="PIRSR006118-2"/>
    </source>
</evidence>
<comment type="caution">
    <text evidence="8">The sequence shown here is derived from an EMBL/GenBank/DDBJ whole genome shotgun (WGS) entry which is preliminary data.</text>
</comment>
<evidence type="ECO:0000256" key="5">
    <source>
        <dbReference type="ARBA" id="ARBA00022801"/>
    </source>
</evidence>
<comment type="cofactor">
    <cofactor evidence="1 7">
        <name>Mg(2+)</name>
        <dbReference type="ChEBI" id="CHEBI:18420"/>
    </cofactor>
</comment>
<protein>
    <submittedName>
        <fullName evidence="8">3-deoxy-D-manno-octulosonate 8-phosphate phosphatase</fullName>
    </submittedName>
</protein>
<comment type="subunit">
    <text evidence="3">Homotetramer.</text>
</comment>
<dbReference type="Pfam" id="PF00702">
    <property type="entry name" value="Hydrolase"/>
    <property type="match status" value="1"/>
</dbReference>
<dbReference type="AlphaFoldDB" id="A0A084SES5"/>
<dbReference type="SFLD" id="SFLDS00003">
    <property type="entry name" value="Haloacid_Dehalogenase"/>
    <property type="match status" value="1"/>
</dbReference>
<dbReference type="NCBIfam" id="TIGR01670">
    <property type="entry name" value="KdsC-phosphatas"/>
    <property type="match status" value="1"/>
</dbReference>
<dbReference type="CDD" id="cd01630">
    <property type="entry name" value="HAD_KDO-like"/>
    <property type="match status" value="1"/>
</dbReference>
<accession>A0A084SES5</accession>
<evidence type="ECO:0000256" key="6">
    <source>
        <dbReference type="ARBA" id="ARBA00022842"/>
    </source>
</evidence>
<dbReference type="SFLD" id="SFLDG01136">
    <property type="entry name" value="C1.6:_Phosphoserine_Phosphatas"/>
    <property type="match status" value="1"/>
</dbReference>
<gene>
    <name evidence="8" type="ORF">Q664_51055</name>
</gene>
<name>A0A084SES5_9BACT</name>
<sequence>MTELPPKPSRDELTERAARVRLLAFDVDGVLTDGGLFYGDGGEVMKRFDVKDGHGLVMARLAGLRTALLTARSSSIVEVRGRELGLAAVLQGRKNKAAGFRELLSQLEVSPEECAYMGDDVNDLGPLGMAGLSACPADAAAEVRQSVHYVARCRGGHGAARELVELCLRASGRWEATVQHMRDPDALQAVKL</sequence>
<evidence type="ECO:0000313" key="8">
    <source>
        <dbReference type="EMBL" id="KFA86960.1"/>
    </source>
</evidence>
<comment type="similarity">
    <text evidence="2">Belongs to the KdsC family.</text>
</comment>
<dbReference type="InterPro" id="IPR023214">
    <property type="entry name" value="HAD_sf"/>
</dbReference>
<dbReference type="RefSeq" id="WP_043414047.1">
    <property type="nucleotide sequence ID" value="NZ_JPMI01000410.1"/>
</dbReference>
<proteinExistence type="inferred from homology"/>
<dbReference type="FunFam" id="3.40.50.1000:FF:000029">
    <property type="entry name" value="3-deoxy-D-manno-octulosonate 8-phosphate phosphatase KdsC"/>
    <property type="match status" value="1"/>
</dbReference>
<dbReference type="PANTHER" id="PTHR21485">
    <property type="entry name" value="HAD SUPERFAMILY MEMBERS CMAS AND KDSC"/>
    <property type="match status" value="1"/>
</dbReference>
<dbReference type="Gene3D" id="3.40.50.1000">
    <property type="entry name" value="HAD superfamily/HAD-like"/>
    <property type="match status" value="1"/>
</dbReference>
<reference evidence="8 9" key="1">
    <citation type="submission" date="2014-07" db="EMBL/GenBank/DDBJ databases">
        <title>Draft Genome Sequence of Gephyronic Acid Producer, Cystobacter violaceus Strain Cb vi76.</title>
        <authorList>
            <person name="Stevens D.C."/>
            <person name="Young J."/>
            <person name="Carmichael R."/>
            <person name="Tan J."/>
            <person name="Taylor R.E."/>
        </authorList>
    </citation>
    <scope>NUCLEOTIDE SEQUENCE [LARGE SCALE GENOMIC DNA]</scope>
    <source>
        <strain evidence="8 9">Cb vi76</strain>
    </source>
</reference>
<evidence type="ECO:0000256" key="4">
    <source>
        <dbReference type="ARBA" id="ARBA00022723"/>
    </source>
</evidence>